<evidence type="ECO:0000313" key="1">
    <source>
        <dbReference type="EMBL" id="HHO73826.1"/>
    </source>
</evidence>
<name>A0A7C5SZK1_9AQUI</name>
<gene>
    <name evidence="1" type="ORF">ENN04_04225</name>
</gene>
<reference evidence="1" key="1">
    <citation type="journal article" date="2020" name="mSystems">
        <title>Genome- and Community-Level Interaction Insights into Carbon Utilization and Element Cycling Functions of Hydrothermarchaeota in Hydrothermal Sediment.</title>
        <authorList>
            <person name="Zhou Z."/>
            <person name="Liu Y."/>
            <person name="Xu W."/>
            <person name="Pan J."/>
            <person name="Luo Z.H."/>
            <person name="Li M."/>
        </authorList>
    </citation>
    <scope>NUCLEOTIDE SEQUENCE [LARGE SCALE GENOMIC DNA]</scope>
    <source>
        <strain evidence="1">SpSt-114</strain>
    </source>
</reference>
<dbReference type="EMBL" id="DSAC01000052">
    <property type="protein sequence ID" value="HHO73826.1"/>
    <property type="molecule type" value="Genomic_DNA"/>
</dbReference>
<organism evidence="1">
    <name type="scientific">Thermocrinis ruber</name>
    <dbReference type="NCBI Taxonomy" id="75906"/>
    <lineage>
        <taxon>Bacteria</taxon>
        <taxon>Pseudomonadati</taxon>
        <taxon>Aquificota</taxon>
        <taxon>Aquificia</taxon>
        <taxon>Aquificales</taxon>
        <taxon>Aquificaceae</taxon>
        <taxon>Thermocrinis</taxon>
    </lineage>
</organism>
<proteinExistence type="predicted"/>
<evidence type="ECO:0008006" key="2">
    <source>
        <dbReference type="Google" id="ProtNLM"/>
    </source>
</evidence>
<dbReference type="AlphaFoldDB" id="A0A7C5SZK1"/>
<sequence length="216" mass="24629">MRFRFLLLSLWTLSFAQDNPLRVFVNLTQSAQIAPDIYILTLTISTEADNEIKALSLLGRIDRELSQLGLPYSGGGYWVDRKCFMEKNTQKCEGFRAQAFYQFRLKDAKDQDLILQKLAQMEGISFSIQGTQWIVSADAQEAKKQELMFSLLDRATAFTTEISKKLKRECQIESISYDGPLLYLPTYAEVKGISAPQPTKDLQTITVFMRLSLVCK</sequence>
<accession>A0A7C5SZK1</accession>
<protein>
    <recommendedName>
        <fullName evidence="2">DUF541 domain-containing protein</fullName>
    </recommendedName>
</protein>
<comment type="caution">
    <text evidence="1">The sequence shown here is derived from an EMBL/GenBank/DDBJ whole genome shotgun (WGS) entry which is preliminary data.</text>
</comment>